<feature type="domain" description="Phosphatidic acid phosphatase type 2/haloperoxidase" evidence="8">
    <location>
        <begin position="112"/>
        <end position="235"/>
    </location>
</feature>
<accession>A0ABZ3IV84</accession>
<dbReference type="EMBL" id="CP155573">
    <property type="protein sequence ID" value="XFO69428.1"/>
    <property type="molecule type" value="Genomic_DNA"/>
</dbReference>
<comment type="subcellular location">
    <subcellularLocation>
        <location evidence="1">Cell membrane</location>
        <topology evidence="1">Multi-pass membrane protein</topology>
    </subcellularLocation>
</comment>
<sequence length="262" mass="28725">MKKIVTLLVFLFLLGFSSICIANAAQAETSTTIPLTKTDQTGSDRIKPQQLLKDTGEVLTSPKHWDTANWNRFLLLGGVTYLTYKNDSHIQNWFQEKRSKNTNNVANIGNAFPVVGAAYLTGAYFLGNEQQRTFAVNGLESMGIAVLSTEVIHFATNRKRPDGKKDSFPSSHTAAAFALATVIADEYGNNDKSVPFLAYGLATLTAYGRLNDNRHWGSDVVAGALIGHYTAKTVGKINGSRNIRVQPYINSDQKGMVISKQF</sequence>
<keyword evidence="4" id="KW-0378">Hydrolase</keyword>
<dbReference type="RefSeq" id="WP_094607803.1">
    <property type="nucleotide sequence ID" value="NZ_CP155573.1"/>
</dbReference>
<dbReference type="PANTHER" id="PTHR14969">
    <property type="entry name" value="SPHINGOSINE-1-PHOSPHATE PHOSPHOHYDROLASE"/>
    <property type="match status" value="1"/>
</dbReference>
<evidence type="ECO:0000256" key="3">
    <source>
        <dbReference type="ARBA" id="ARBA00022692"/>
    </source>
</evidence>
<organism evidence="9 10">
    <name type="scientific">Sporomusa silvacetica DSM 10669</name>
    <dbReference type="NCBI Taxonomy" id="1123289"/>
    <lineage>
        <taxon>Bacteria</taxon>
        <taxon>Bacillati</taxon>
        <taxon>Bacillota</taxon>
        <taxon>Negativicutes</taxon>
        <taxon>Selenomonadales</taxon>
        <taxon>Sporomusaceae</taxon>
        <taxon>Sporomusa</taxon>
    </lineage>
</organism>
<keyword evidence="10" id="KW-1185">Reference proteome</keyword>
<dbReference type="SMART" id="SM00014">
    <property type="entry name" value="acidPPc"/>
    <property type="match status" value="1"/>
</dbReference>
<evidence type="ECO:0000313" key="9">
    <source>
        <dbReference type="EMBL" id="XFO69428.1"/>
    </source>
</evidence>
<keyword evidence="5" id="KW-1133">Transmembrane helix</keyword>
<dbReference type="PANTHER" id="PTHR14969:SF62">
    <property type="entry name" value="DECAPRENYLPHOSPHORYL-5-PHOSPHORIBOSE PHOSPHATASE RV3807C-RELATED"/>
    <property type="match status" value="1"/>
</dbReference>
<dbReference type="Pfam" id="PF01569">
    <property type="entry name" value="PAP2"/>
    <property type="match status" value="1"/>
</dbReference>
<protein>
    <recommendedName>
        <fullName evidence="8">Phosphatidic acid phosphatase type 2/haloperoxidase domain-containing protein</fullName>
    </recommendedName>
</protein>
<dbReference type="CDD" id="cd03394">
    <property type="entry name" value="PAP2_like_5"/>
    <property type="match status" value="1"/>
</dbReference>
<evidence type="ECO:0000313" key="10">
    <source>
        <dbReference type="Proteomes" id="UP000216752"/>
    </source>
</evidence>
<proteinExistence type="predicted"/>
<evidence type="ECO:0000256" key="2">
    <source>
        <dbReference type="ARBA" id="ARBA00022475"/>
    </source>
</evidence>
<keyword evidence="3" id="KW-0812">Transmembrane</keyword>
<gene>
    <name evidence="9" type="ORF">SPSIL_056620</name>
</gene>
<dbReference type="InterPro" id="IPR036938">
    <property type="entry name" value="PAP2/HPO_sf"/>
</dbReference>
<dbReference type="Gene3D" id="1.20.144.10">
    <property type="entry name" value="Phosphatidic acid phosphatase type 2/haloperoxidase"/>
    <property type="match status" value="1"/>
</dbReference>
<reference evidence="9" key="1">
    <citation type="submission" date="2024-05" db="EMBL/GenBank/DDBJ databases">
        <title>Isolation and characterization of Sporomusa carbonis sp. nov., a carboxydotrophic hydrogenogen in the genus of Sporomusa isolated from a charcoal burning pile.</title>
        <authorList>
            <person name="Boeer T."/>
            <person name="Rosenbaum F."/>
            <person name="Eysell L."/>
            <person name="Mueller V."/>
            <person name="Daniel R."/>
            <person name="Poehlein A."/>
        </authorList>
    </citation>
    <scope>NUCLEOTIDE SEQUENCE [LARGE SCALE GENOMIC DNA]</scope>
    <source>
        <strain evidence="9">DSM 10669</strain>
    </source>
</reference>
<keyword evidence="6" id="KW-0472">Membrane</keyword>
<dbReference type="SUPFAM" id="SSF48317">
    <property type="entry name" value="Acid phosphatase/Vanadium-dependent haloperoxidase"/>
    <property type="match status" value="1"/>
</dbReference>
<name>A0ABZ3IV84_9FIRM</name>
<evidence type="ECO:0000256" key="5">
    <source>
        <dbReference type="ARBA" id="ARBA00022989"/>
    </source>
</evidence>
<evidence type="ECO:0000256" key="1">
    <source>
        <dbReference type="ARBA" id="ARBA00004651"/>
    </source>
</evidence>
<keyword evidence="2" id="KW-1003">Cell membrane</keyword>
<keyword evidence="7" id="KW-0732">Signal</keyword>
<dbReference type="InterPro" id="IPR000326">
    <property type="entry name" value="PAP2/HPO"/>
</dbReference>
<evidence type="ECO:0000256" key="4">
    <source>
        <dbReference type="ARBA" id="ARBA00022801"/>
    </source>
</evidence>
<feature type="chain" id="PRO_5046724718" description="Phosphatidic acid phosphatase type 2/haloperoxidase domain-containing protein" evidence="7">
    <location>
        <begin position="23"/>
        <end position="262"/>
    </location>
</feature>
<evidence type="ECO:0000256" key="6">
    <source>
        <dbReference type="ARBA" id="ARBA00023136"/>
    </source>
</evidence>
<feature type="signal peptide" evidence="7">
    <location>
        <begin position="1"/>
        <end position="22"/>
    </location>
</feature>
<dbReference type="Proteomes" id="UP000216752">
    <property type="component" value="Chromosome"/>
</dbReference>
<evidence type="ECO:0000256" key="7">
    <source>
        <dbReference type="SAM" id="SignalP"/>
    </source>
</evidence>
<evidence type="ECO:0000259" key="8">
    <source>
        <dbReference type="SMART" id="SM00014"/>
    </source>
</evidence>